<organism evidence="9 10">
    <name type="scientific">Athelia psychrophila</name>
    <dbReference type="NCBI Taxonomy" id="1759441"/>
    <lineage>
        <taxon>Eukaryota</taxon>
        <taxon>Fungi</taxon>
        <taxon>Dikarya</taxon>
        <taxon>Basidiomycota</taxon>
        <taxon>Agaricomycotina</taxon>
        <taxon>Agaricomycetes</taxon>
        <taxon>Agaricomycetidae</taxon>
        <taxon>Atheliales</taxon>
        <taxon>Atheliaceae</taxon>
        <taxon>Athelia</taxon>
    </lineage>
</organism>
<dbReference type="EMBL" id="KV418249">
    <property type="protein sequence ID" value="KZP02897.1"/>
    <property type="molecule type" value="Genomic_DNA"/>
</dbReference>
<dbReference type="GO" id="GO:0005351">
    <property type="term" value="F:carbohydrate:proton symporter activity"/>
    <property type="evidence" value="ECO:0007669"/>
    <property type="project" value="TreeGrafter"/>
</dbReference>
<evidence type="ECO:0000256" key="1">
    <source>
        <dbReference type="ARBA" id="ARBA00004141"/>
    </source>
</evidence>
<dbReference type="Proteomes" id="UP000076532">
    <property type="component" value="Unassembled WGS sequence"/>
</dbReference>
<reference evidence="9 10" key="1">
    <citation type="journal article" date="2016" name="Mol. Biol. Evol.">
        <title>Comparative Genomics of Early-Diverging Mushroom-Forming Fungi Provides Insights into the Origins of Lignocellulose Decay Capabilities.</title>
        <authorList>
            <person name="Nagy L.G."/>
            <person name="Riley R."/>
            <person name="Tritt A."/>
            <person name="Adam C."/>
            <person name="Daum C."/>
            <person name="Floudas D."/>
            <person name="Sun H."/>
            <person name="Yadav J.S."/>
            <person name="Pangilinan J."/>
            <person name="Larsson K.H."/>
            <person name="Matsuura K."/>
            <person name="Barry K."/>
            <person name="Labutti K."/>
            <person name="Kuo R."/>
            <person name="Ohm R.A."/>
            <person name="Bhattacharya S.S."/>
            <person name="Shirouzu T."/>
            <person name="Yoshinaga Y."/>
            <person name="Martin F.M."/>
            <person name="Grigoriev I.V."/>
            <person name="Hibbett D.S."/>
        </authorList>
    </citation>
    <scope>NUCLEOTIDE SEQUENCE [LARGE SCALE GENOMIC DNA]</scope>
    <source>
        <strain evidence="9 10">CBS 109695</strain>
    </source>
</reference>
<dbReference type="PROSITE" id="PS50850">
    <property type="entry name" value="MFS"/>
    <property type="match status" value="1"/>
</dbReference>
<evidence type="ECO:0000256" key="6">
    <source>
        <dbReference type="SAM" id="MobiDB-lite"/>
    </source>
</evidence>
<dbReference type="OrthoDB" id="8120565at2759"/>
<dbReference type="STRING" id="436010.A0A167TFT1"/>
<comment type="similarity">
    <text evidence="2">Belongs to the major facilitator superfamily. Sugar transporter (TC 2.A.1.1) family.</text>
</comment>
<proteinExistence type="inferred from homology"/>
<name>A0A167TFT1_9AGAM</name>
<dbReference type="Gene3D" id="1.20.1250.20">
    <property type="entry name" value="MFS general substrate transporter like domains"/>
    <property type="match status" value="1"/>
</dbReference>
<dbReference type="SUPFAM" id="SSF103473">
    <property type="entry name" value="MFS general substrate transporter"/>
    <property type="match status" value="1"/>
</dbReference>
<dbReference type="InterPro" id="IPR005828">
    <property type="entry name" value="MFS_sugar_transport-like"/>
</dbReference>
<protein>
    <recommendedName>
        <fullName evidence="8">Major facilitator superfamily (MFS) profile domain-containing protein</fullName>
    </recommendedName>
</protein>
<gene>
    <name evidence="9" type="ORF">FIBSPDRAFT_1055582</name>
</gene>
<dbReference type="InterPro" id="IPR036259">
    <property type="entry name" value="MFS_trans_sf"/>
</dbReference>
<sequence length="123" mass="13948">MGWGPLPWVYVSDIFPTRTRHYGLATASGSQWLFNFVVSKVTPTLELDLGYKLFFMFAAINIGGMATFALILPETKGRLLEEMDIVFGAVSAEKRQGEIQKQERVLDQEVHSQRSEDHIDEKV</sequence>
<keyword evidence="4 7" id="KW-1133">Transmembrane helix</keyword>
<keyword evidence="10" id="KW-1185">Reference proteome</keyword>
<keyword evidence="5 7" id="KW-0472">Membrane</keyword>
<dbReference type="InterPro" id="IPR050360">
    <property type="entry name" value="MFS_Sugar_Transporters"/>
</dbReference>
<feature type="domain" description="Major facilitator superfamily (MFS) profile" evidence="8">
    <location>
        <begin position="1"/>
        <end position="76"/>
    </location>
</feature>
<evidence type="ECO:0000256" key="5">
    <source>
        <dbReference type="ARBA" id="ARBA00023136"/>
    </source>
</evidence>
<dbReference type="PANTHER" id="PTHR48022">
    <property type="entry name" value="PLASTIDIC GLUCOSE TRANSPORTER 4"/>
    <property type="match status" value="1"/>
</dbReference>
<accession>A0A167TFT1</accession>
<evidence type="ECO:0000259" key="8">
    <source>
        <dbReference type="PROSITE" id="PS50850"/>
    </source>
</evidence>
<dbReference type="InterPro" id="IPR020846">
    <property type="entry name" value="MFS_dom"/>
</dbReference>
<feature type="region of interest" description="Disordered" evidence="6">
    <location>
        <begin position="101"/>
        <end position="123"/>
    </location>
</feature>
<evidence type="ECO:0000256" key="4">
    <source>
        <dbReference type="ARBA" id="ARBA00022989"/>
    </source>
</evidence>
<dbReference type="PANTHER" id="PTHR48022:SF23">
    <property type="entry name" value="MAJOR FACILITATOR SUPERFAMILY (MFS) PROFILE DOMAIN-CONTAINING PROTEIN"/>
    <property type="match status" value="1"/>
</dbReference>
<dbReference type="GO" id="GO:0016020">
    <property type="term" value="C:membrane"/>
    <property type="evidence" value="ECO:0007669"/>
    <property type="project" value="UniProtKB-SubCell"/>
</dbReference>
<evidence type="ECO:0000256" key="2">
    <source>
        <dbReference type="ARBA" id="ARBA00010992"/>
    </source>
</evidence>
<evidence type="ECO:0000313" key="9">
    <source>
        <dbReference type="EMBL" id="KZP02897.1"/>
    </source>
</evidence>
<dbReference type="Pfam" id="PF00083">
    <property type="entry name" value="Sugar_tr"/>
    <property type="match status" value="1"/>
</dbReference>
<feature type="transmembrane region" description="Helical" evidence="7">
    <location>
        <begin position="53"/>
        <end position="73"/>
    </location>
</feature>
<evidence type="ECO:0000256" key="3">
    <source>
        <dbReference type="ARBA" id="ARBA00022692"/>
    </source>
</evidence>
<evidence type="ECO:0000256" key="7">
    <source>
        <dbReference type="SAM" id="Phobius"/>
    </source>
</evidence>
<dbReference type="AlphaFoldDB" id="A0A167TFT1"/>
<comment type="subcellular location">
    <subcellularLocation>
        <location evidence="1">Membrane</location>
        <topology evidence="1">Multi-pass membrane protein</topology>
    </subcellularLocation>
</comment>
<evidence type="ECO:0000313" key="10">
    <source>
        <dbReference type="Proteomes" id="UP000076532"/>
    </source>
</evidence>
<keyword evidence="3 7" id="KW-0812">Transmembrane</keyword>